<gene>
    <name evidence="2" type="ORF">FE257_006697</name>
</gene>
<keyword evidence="1" id="KW-0472">Membrane</keyword>
<evidence type="ECO:0000313" key="3">
    <source>
        <dbReference type="Proteomes" id="UP001194746"/>
    </source>
</evidence>
<organism evidence="2 3">
    <name type="scientific">Aspergillus nanangensis</name>
    <dbReference type="NCBI Taxonomy" id="2582783"/>
    <lineage>
        <taxon>Eukaryota</taxon>
        <taxon>Fungi</taxon>
        <taxon>Dikarya</taxon>
        <taxon>Ascomycota</taxon>
        <taxon>Pezizomycotina</taxon>
        <taxon>Eurotiomycetes</taxon>
        <taxon>Eurotiomycetidae</taxon>
        <taxon>Eurotiales</taxon>
        <taxon>Aspergillaceae</taxon>
        <taxon>Aspergillus</taxon>
        <taxon>Aspergillus subgen. Circumdati</taxon>
    </lineage>
</organism>
<reference evidence="2" key="1">
    <citation type="journal article" date="2019" name="Beilstein J. Org. Chem.">
        <title>Nanangenines: drimane sesquiterpenoids as the dominant metabolite cohort of a novel Australian fungus, Aspergillus nanangensis.</title>
        <authorList>
            <person name="Lacey H.J."/>
            <person name="Gilchrist C.L.M."/>
            <person name="Crombie A."/>
            <person name="Kalaitzis J.A."/>
            <person name="Vuong D."/>
            <person name="Rutledge P.J."/>
            <person name="Turner P."/>
            <person name="Pitt J.I."/>
            <person name="Lacey E."/>
            <person name="Chooi Y.H."/>
            <person name="Piggott A.M."/>
        </authorList>
    </citation>
    <scope>NUCLEOTIDE SEQUENCE</scope>
    <source>
        <strain evidence="2">MST-FP2251</strain>
    </source>
</reference>
<keyword evidence="3" id="KW-1185">Reference proteome</keyword>
<feature type="transmembrane region" description="Helical" evidence="1">
    <location>
        <begin position="1008"/>
        <end position="1028"/>
    </location>
</feature>
<keyword evidence="1" id="KW-1133">Transmembrane helix</keyword>
<sequence length="1030" mass="116853">MEDTAQSFARIYRGMAVDGRYFRFNVTHSLDRSDDDELNAVKSIMSLAGEYFNEVATRKSIERCAEKLQRHNRFIHESLKSRDLQSSIISLSKCSPQGSYMGRASVGASKDMESRFFSSGWEEPDQVPSSGVPLGLNERNQALLKRTESELPEENMMMKELAQCILTDTEMEALVVTAYDKIGAIRLKKNLVILLEDFAQRLSVMELFGDLPNFIGSKAPAVIDQLFLALPKNSTPARTMALPPSYEEAISARDEVQDLGGMERKFHILSQLQVMAVYNGFDSSQVQQSKPFQQLCNDVRRFVFPSFNSYVHHQVGPHLRPAKLFPICSVEVCVYWELPDFLRTELDPADDISQMITLTGTLTRAQAITCGDYMRQTWPQSGPHTLEAVIYALKNETSYYQHGPTHSIQLESSDECLTVEINGRSPEIVETIEQFAWLASVFRFHVGESLGLSEAELQICSGRPENDSVLAELRLRSIQNIPESDLLLGSCWVPLFDRSVLAWGFPTADRGEFYGLELPFELLLKMFQARLPVEFQDSIVIRQESLTAFPVANSPVGTQWHATAGGIDGFFEEINAFPLLPVQDNLTAFLEGRHFLGWVSQAQIKLGTEEPSDQSSCAPVENHRGLQLGEQIPVSINIRPPWVGFSVGANFHLPRAQMQRIENRQMAFDQLLGRSANSPALYYDLGTKTGWIVPELSLLFHIVCAHLFRYWADSDALYKIYYAERSSNGGSAALAAIRSCSSIVLGENHSEEGVKRNYCLRDIVRFYLDYFENRKEAIRLRLEQNELCPDLGIRGWDFADIRDCTSLFRSRLIRPPCVSGRPDWWSLTKSPNLMVVFGCNLGQVIVPDGAEQRPCSSWVEIPRERNVLVFLNRCVEDMGRPWQGKLPRMYLSKKLCWHQPEDSRPFGDCLGHDCNPIQKFRRMTLRDPCHGLRNPDGIPPNGAVIFGLPTEGKKHVMSQQIRPCRPVELLIQPSGQRRYLRTRGIRRPWKWIYQLLAMVTNLERYESVIVLLGVVMLIGCAWIVVITWRP</sequence>
<dbReference type="AlphaFoldDB" id="A0AAD4CPC2"/>
<reference evidence="2" key="2">
    <citation type="submission" date="2020-02" db="EMBL/GenBank/DDBJ databases">
        <authorList>
            <person name="Gilchrist C.L.M."/>
            <person name="Chooi Y.-H."/>
        </authorList>
    </citation>
    <scope>NUCLEOTIDE SEQUENCE</scope>
    <source>
        <strain evidence="2">MST-FP2251</strain>
    </source>
</reference>
<protein>
    <submittedName>
        <fullName evidence="2">Uncharacterized protein</fullName>
    </submittedName>
</protein>
<accession>A0AAD4CPC2</accession>
<evidence type="ECO:0000313" key="2">
    <source>
        <dbReference type="EMBL" id="KAF9890017.1"/>
    </source>
</evidence>
<proteinExistence type="predicted"/>
<dbReference type="EMBL" id="VCAU01000030">
    <property type="protein sequence ID" value="KAF9890017.1"/>
    <property type="molecule type" value="Genomic_DNA"/>
</dbReference>
<comment type="caution">
    <text evidence="2">The sequence shown here is derived from an EMBL/GenBank/DDBJ whole genome shotgun (WGS) entry which is preliminary data.</text>
</comment>
<evidence type="ECO:0000256" key="1">
    <source>
        <dbReference type="SAM" id="Phobius"/>
    </source>
</evidence>
<keyword evidence="1" id="KW-0812">Transmembrane</keyword>
<name>A0AAD4CPC2_ASPNN</name>
<dbReference type="Proteomes" id="UP001194746">
    <property type="component" value="Unassembled WGS sequence"/>
</dbReference>